<evidence type="ECO:0000259" key="5">
    <source>
        <dbReference type="Pfam" id="PF00016"/>
    </source>
</evidence>
<dbReference type="SFLD" id="SFLDS00014">
    <property type="entry name" value="RuBisCO"/>
    <property type="match status" value="1"/>
</dbReference>
<proteinExistence type="inferred from homology"/>
<dbReference type="PANTHER" id="PTHR42704">
    <property type="entry name" value="RIBULOSE BISPHOSPHATE CARBOXYLASE"/>
    <property type="match status" value="1"/>
</dbReference>
<gene>
    <name evidence="7" type="ORF">SAMN02746064_00532</name>
</gene>
<dbReference type="InterPro" id="IPR036376">
    <property type="entry name" value="RuBisCO_lsu_C_sf"/>
</dbReference>
<evidence type="ECO:0000313" key="8">
    <source>
        <dbReference type="Proteomes" id="UP000184251"/>
    </source>
</evidence>
<accession>A0A1M4TLH4</accession>
<dbReference type="PANTHER" id="PTHR42704:SF17">
    <property type="entry name" value="RIBULOSE BISPHOSPHATE CARBOXYLASE LARGE CHAIN"/>
    <property type="match status" value="1"/>
</dbReference>
<evidence type="ECO:0000259" key="6">
    <source>
        <dbReference type="Pfam" id="PF02788"/>
    </source>
</evidence>
<dbReference type="RefSeq" id="WP_073269524.1">
    <property type="nucleotide sequence ID" value="NZ_FQTU01000002.1"/>
</dbReference>
<dbReference type="STRING" id="1120975.SAMN02746064_00532"/>
<dbReference type="GO" id="GO:0016984">
    <property type="term" value="F:ribulose-bisphosphate carboxylase activity"/>
    <property type="evidence" value="ECO:0007669"/>
    <property type="project" value="InterPro"/>
</dbReference>
<dbReference type="Proteomes" id="UP000184251">
    <property type="component" value="Unassembled WGS sequence"/>
</dbReference>
<dbReference type="GO" id="GO:0015977">
    <property type="term" value="P:carbon fixation"/>
    <property type="evidence" value="ECO:0007669"/>
    <property type="project" value="InterPro"/>
</dbReference>
<dbReference type="Gene3D" id="3.30.70.150">
    <property type="entry name" value="RuBisCO large subunit, N-terminal domain"/>
    <property type="match status" value="1"/>
</dbReference>
<dbReference type="SUPFAM" id="SSF54966">
    <property type="entry name" value="RuBisCO, large subunit, small (N-terminal) domain"/>
    <property type="match status" value="1"/>
</dbReference>
<name>A0A1M4TLH4_9FIRM</name>
<comment type="cofactor">
    <cofactor evidence="1">
        <name>Mg(2+)</name>
        <dbReference type="ChEBI" id="CHEBI:18420"/>
    </cofactor>
</comment>
<comment type="similarity">
    <text evidence="4">Belongs to the RuBisCO large chain family.</text>
</comment>
<reference evidence="7 8" key="1">
    <citation type="submission" date="2016-11" db="EMBL/GenBank/DDBJ databases">
        <authorList>
            <person name="Jaros S."/>
            <person name="Januszkiewicz K."/>
            <person name="Wedrychowicz H."/>
        </authorList>
    </citation>
    <scope>NUCLEOTIDE SEQUENCE [LARGE SCALE GENOMIC DNA]</scope>
    <source>
        <strain evidence="7 8">DSM 14828</strain>
    </source>
</reference>
<evidence type="ECO:0000313" key="7">
    <source>
        <dbReference type="EMBL" id="SHE45214.1"/>
    </source>
</evidence>
<evidence type="ECO:0000256" key="2">
    <source>
        <dbReference type="ARBA" id="ARBA00022723"/>
    </source>
</evidence>
<dbReference type="CDD" id="cd08205">
    <property type="entry name" value="RuBisCO_IV_RLP"/>
    <property type="match status" value="1"/>
</dbReference>
<protein>
    <submittedName>
        <fullName evidence="7">2,3-diketo-5-methylthiopentyl-1-phosphate enolase</fullName>
    </submittedName>
</protein>
<dbReference type="InterPro" id="IPR020878">
    <property type="entry name" value="RuBisCo_large_chain_AS"/>
</dbReference>
<dbReference type="InterPro" id="IPR017443">
    <property type="entry name" value="RuBisCO_lsu_fd_N"/>
</dbReference>
<organism evidence="7 8">
    <name type="scientific">Alkalibacter saccharofermentans DSM 14828</name>
    <dbReference type="NCBI Taxonomy" id="1120975"/>
    <lineage>
        <taxon>Bacteria</taxon>
        <taxon>Bacillati</taxon>
        <taxon>Bacillota</taxon>
        <taxon>Clostridia</taxon>
        <taxon>Eubacteriales</taxon>
        <taxon>Eubacteriaceae</taxon>
        <taxon>Alkalibacter</taxon>
    </lineage>
</organism>
<keyword evidence="8" id="KW-1185">Reference proteome</keyword>
<dbReference type="Pfam" id="PF00016">
    <property type="entry name" value="RuBisCO_large"/>
    <property type="match status" value="1"/>
</dbReference>
<dbReference type="GO" id="GO:0000287">
    <property type="term" value="F:magnesium ion binding"/>
    <property type="evidence" value="ECO:0007669"/>
    <property type="project" value="InterPro"/>
</dbReference>
<dbReference type="InterPro" id="IPR036422">
    <property type="entry name" value="RuBisCO_lsu_N_sf"/>
</dbReference>
<dbReference type="AlphaFoldDB" id="A0A1M4TLH4"/>
<dbReference type="Pfam" id="PF02788">
    <property type="entry name" value="RuBisCO_large_N"/>
    <property type="match status" value="1"/>
</dbReference>
<dbReference type="Gene3D" id="3.20.20.110">
    <property type="entry name" value="Ribulose bisphosphate carboxylase, large subunit, C-terminal domain"/>
    <property type="match status" value="1"/>
</dbReference>
<dbReference type="PROSITE" id="PS00157">
    <property type="entry name" value="RUBISCO_LARGE"/>
    <property type="match status" value="1"/>
</dbReference>
<evidence type="ECO:0000256" key="3">
    <source>
        <dbReference type="ARBA" id="ARBA00022842"/>
    </source>
</evidence>
<dbReference type="InterPro" id="IPR033966">
    <property type="entry name" value="RuBisCO"/>
</dbReference>
<dbReference type="OrthoDB" id="9770811at2"/>
<feature type="domain" description="Ribulose bisphosphate carboxylase large subunit ferrodoxin-like N-terminal" evidence="6">
    <location>
        <begin position="13"/>
        <end position="129"/>
    </location>
</feature>
<sequence length="434" mass="47431">MNDLSFGFPEVSMAKDDIIATYYIETDSSDILKYVVAIAEEQTTSTWTAVPGEHEKIRRKHTGKVVAVYALPDYEFIVPKEEVNRKYVVQIAFPSINFDPQIPMLLSSVIGNIAQIPYLKLMDIAFPESWIKGFKGPKFGIEGIRDLLGVKERPFVNNMIKPDIGWTPEEGANMAYEVALGGGDFIKDDELLPGNPAYCPLEDRVKAIMAAIKSADEETGEKTLYTPNITDDISKLKDNAYRAIDAGANALMMNFYTIGFSAAKMIAEDPNINVPIMAHIDFSGTTFGSPYQGISSPLLVGKLARMCGADMQIITSPYGKFPVVKSKCQQQVLMARQELFGIKPMLPLLSGGMTQGAVPQTMKELGTDICLAAGGAIHGHPMGATAGAKSMRQAIEATMQGVSLGEYAKEHKELAAIVDSWGKEDVSEYFDLKK</sequence>
<dbReference type="SUPFAM" id="SSF51649">
    <property type="entry name" value="RuBisCo, C-terminal domain"/>
    <property type="match status" value="1"/>
</dbReference>
<feature type="domain" description="Ribulose bisphosphate carboxylase large subunit C-terminal" evidence="5">
    <location>
        <begin position="140"/>
        <end position="421"/>
    </location>
</feature>
<dbReference type="EMBL" id="FQTU01000002">
    <property type="protein sequence ID" value="SHE45214.1"/>
    <property type="molecule type" value="Genomic_DNA"/>
</dbReference>
<evidence type="ECO:0000256" key="1">
    <source>
        <dbReference type="ARBA" id="ARBA00001946"/>
    </source>
</evidence>
<keyword evidence="2" id="KW-0479">Metal-binding</keyword>
<dbReference type="InterPro" id="IPR000685">
    <property type="entry name" value="RuBisCO_lsu_C"/>
</dbReference>
<evidence type="ECO:0000256" key="4">
    <source>
        <dbReference type="RuleBase" id="RU003834"/>
    </source>
</evidence>
<dbReference type="SFLD" id="SFLDG00301">
    <property type="entry name" value="RuBisCO-like_proteins"/>
    <property type="match status" value="1"/>
</dbReference>
<keyword evidence="3" id="KW-0460">Magnesium</keyword>